<dbReference type="EMBL" id="BMIS01000002">
    <property type="protein sequence ID" value="GGE61847.1"/>
    <property type="molecule type" value="Genomic_DNA"/>
</dbReference>
<proteinExistence type="predicted"/>
<dbReference type="AlphaFoldDB" id="A0A917AML9"/>
<dbReference type="Gene3D" id="1.10.30.50">
    <property type="match status" value="1"/>
</dbReference>
<organism evidence="3 4">
    <name type="scientific">Nesterenkonia cremea</name>
    <dbReference type="NCBI Taxonomy" id="1882340"/>
    <lineage>
        <taxon>Bacteria</taxon>
        <taxon>Bacillati</taxon>
        <taxon>Actinomycetota</taxon>
        <taxon>Actinomycetes</taxon>
        <taxon>Micrococcales</taxon>
        <taxon>Micrococcaceae</taxon>
        <taxon>Nesterenkonia</taxon>
    </lineage>
</organism>
<feature type="region of interest" description="Disordered" evidence="1">
    <location>
        <begin position="423"/>
        <end position="453"/>
    </location>
</feature>
<evidence type="ECO:0000256" key="1">
    <source>
        <dbReference type="SAM" id="MobiDB-lite"/>
    </source>
</evidence>
<dbReference type="InterPro" id="IPR003615">
    <property type="entry name" value="HNH_nuc"/>
</dbReference>
<reference evidence="3" key="2">
    <citation type="submission" date="2020-09" db="EMBL/GenBank/DDBJ databases">
        <authorList>
            <person name="Sun Q."/>
            <person name="Zhou Y."/>
        </authorList>
    </citation>
    <scope>NUCLEOTIDE SEQUENCE</scope>
    <source>
        <strain evidence="3">CGMCC 1.15388</strain>
    </source>
</reference>
<gene>
    <name evidence="3" type="ORF">GCM10011401_06000</name>
</gene>
<dbReference type="RefSeq" id="WP_188682649.1">
    <property type="nucleotide sequence ID" value="NZ_BMIS01000002.1"/>
</dbReference>
<feature type="domain" description="HNH nuclease" evidence="2">
    <location>
        <begin position="362"/>
        <end position="420"/>
    </location>
</feature>
<evidence type="ECO:0000259" key="2">
    <source>
        <dbReference type="SMART" id="SM00507"/>
    </source>
</evidence>
<keyword evidence="4" id="KW-1185">Reference proteome</keyword>
<name>A0A917AML9_9MICC</name>
<dbReference type="Pfam" id="PF02720">
    <property type="entry name" value="DUF222"/>
    <property type="match status" value="1"/>
</dbReference>
<comment type="caution">
    <text evidence="3">The sequence shown here is derived from an EMBL/GenBank/DDBJ whole genome shotgun (WGS) entry which is preliminary data.</text>
</comment>
<dbReference type="CDD" id="cd00085">
    <property type="entry name" value="HNHc"/>
    <property type="match status" value="1"/>
</dbReference>
<dbReference type="SMART" id="SM00507">
    <property type="entry name" value="HNHc"/>
    <property type="match status" value="1"/>
</dbReference>
<evidence type="ECO:0000313" key="4">
    <source>
        <dbReference type="Proteomes" id="UP000633136"/>
    </source>
</evidence>
<protein>
    <recommendedName>
        <fullName evidence="2">HNH nuclease domain-containing protein</fullName>
    </recommendedName>
</protein>
<accession>A0A917AML9</accession>
<sequence>MDRGIAQLMDPETASLRSAERKIRQAQAQQIRQILTYVSRVENRSAVEDGSSHLTSAPLPPGAPDAPVEARRAAVLHAAQALQASEHYVGELVAAASLAQERLPRTWDSFCQGRIGVQHLLQMARSSLTLLSPENVALLDQRGCAYAEEHTPGELAAWLRRFIAAREPEAAARRNQEAQRERRVSVTHLEDGVSLLTALLPTVTAEQIRRRLNAVARSPQQAIPHDPSVVPEAAGAEDPSSTGPDLPASRGAGDTRTLEQRTADLLAGWLLSGRGAQERPADVSVGLLVPLETLSGDAEAPALSRDRSFTLPAQVVRRLLGHSGTRVTWYELGVRNAEALGSDTQDPDVLSVRYRGRFVPKILREAIRFRDGTCQAPGCQVPAENCDIDHQRPWRDSGRDGAGGQTEGQNLWTLCRRHHLLKTAGHLPPPTDRSAAPATGRPSAMPTAVRAAA</sequence>
<reference evidence="3" key="1">
    <citation type="journal article" date="2014" name="Int. J. Syst. Evol. Microbiol.">
        <title>Complete genome sequence of Corynebacterium casei LMG S-19264T (=DSM 44701T), isolated from a smear-ripened cheese.</title>
        <authorList>
            <consortium name="US DOE Joint Genome Institute (JGI-PGF)"/>
            <person name="Walter F."/>
            <person name="Albersmeier A."/>
            <person name="Kalinowski J."/>
            <person name="Ruckert C."/>
        </authorList>
    </citation>
    <scope>NUCLEOTIDE SEQUENCE</scope>
    <source>
        <strain evidence="3">CGMCC 1.15388</strain>
    </source>
</reference>
<dbReference type="InterPro" id="IPR003870">
    <property type="entry name" value="DUF222"/>
</dbReference>
<dbReference type="Proteomes" id="UP000633136">
    <property type="component" value="Unassembled WGS sequence"/>
</dbReference>
<evidence type="ECO:0000313" key="3">
    <source>
        <dbReference type="EMBL" id="GGE61847.1"/>
    </source>
</evidence>
<feature type="region of interest" description="Disordered" evidence="1">
    <location>
        <begin position="216"/>
        <end position="255"/>
    </location>
</feature>